<proteinExistence type="predicted"/>
<dbReference type="AlphaFoldDB" id="Z4WXJ4"/>
<name>Z4WXJ4_9PORP</name>
<dbReference type="EMBL" id="JDFF01000013">
    <property type="protein sequence ID" value="EWC92465.1"/>
    <property type="molecule type" value="Genomic_DNA"/>
</dbReference>
<evidence type="ECO:0000313" key="2">
    <source>
        <dbReference type="EMBL" id="EWC92465.1"/>
    </source>
</evidence>
<evidence type="ECO:0000313" key="3">
    <source>
        <dbReference type="Proteomes" id="UP000023482"/>
    </source>
</evidence>
<dbReference type="PANTHER" id="PTHR41368">
    <property type="entry name" value="PROTEIN YGHO"/>
    <property type="match status" value="1"/>
</dbReference>
<keyword evidence="3" id="KW-1185">Reference proteome</keyword>
<organism evidence="2 3">
    <name type="scientific">Porphyromonas catoniae ATCC 51270</name>
    <dbReference type="NCBI Taxonomy" id="887901"/>
    <lineage>
        <taxon>Bacteria</taxon>
        <taxon>Pseudomonadati</taxon>
        <taxon>Bacteroidota</taxon>
        <taxon>Bacteroidia</taxon>
        <taxon>Bacteroidales</taxon>
        <taxon>Porphyromonadaceae</taxon>
        <taxon>Porphyromonas</taxon>
    </lineage>
</organism>
<evidence type="ECO:0000259" key="1">
    <source>
        <dbReference type="Pfam" id="PF00583"/>
    </source>
</evidence>
<dbReference type="Proteomes" id="UP000023482">
    <property type="component" value="Unassembled WGS sequence"/>
</dbReference>
<dbReference type="InterPro" id="IPR016181">
    <property type="entry name" value="Acyl_CoA_acyltransferase"/>
</dbReference>
<comment type="caution">
    <text evidence="2">The sequence shown here is derived from an EMBL/GenBank/DDBJ whole genome shotgun (WGS) entry which is preliminary data.</text>
</comment>
<feature type="domain" description="N-acetyltransferase" evidence="1">
    <location>
        <begin position="248"/>
        <end position="347"/>
    </location>
</feature>
<dbReference type="GO" id="GO:0016747">
    <property type="term" value="F:acyltransferase activity, transferring groups other than amino-acyl groups"/>
    <property type="evidence" value="ECO:0007669"/>
    <property type="project" value="InterPro"/>
</dbReference>
<dbReference type="Pfam" id="PF00583">
    <property type="entry name" value="Acetyltransf_1"/>
    <property type="match status" value="1"/>
</dbReference>
<dbReference type="PANTHER" id="PTHR41368:SF1">
    <property type="entry name" value="PROTEIN YGHO"/>
    <property type="match status" value="1"/>
</dbReference>
<accession>Z4WXJ4</accession>
<dbReference type="InterPro" id="IPR000182">
    <property type="entry name" value="GNAT_dom"/>
</dbReference>
<reference evidence="2 3" key="1">
    <citation type="submission" date="2014-01" db="EMBL/GenBank/DDBJ databases">
        <authorList>
            <person name="Durkin A.S."/>
            <person name="McCorrison J."/>
            <person name="Torralba M."/>
            <person name="Gillis M."/>
            <person name="Haft D.H."/>
            <person name="Methe B."/>
            <person name="Sutton G."/>
            <person name="Nelson K.E."/>
        </authorList>
    </citation>
    <scope>NUCLEOTIDE SEQUENCE [LARGE SCALE GENOMIC DNA]</scope>
    <source>
        <strain evidence="2 3">ATCC 51270</strain>
    </source>
</reference>
<sequence length="380" mass="44784">MRHRHMAVEIRQITEKSDMRKFVKFNLRLYRGNPYHVPGLVEDELLTLDPARNPAFKFCEAAYFLAYKDGRIVGRIAGIINHRANETWNQNNARFGFVDFINDNEVVDALFSAVIDWAKKRGKEMLQGPMGFTDLDHAGMLIEGFDQLGTMATIYNYAYYPKQMERMGFIKDQDWQEYKIFVPDEMPEKHRRIAEIVRKKYGLKTLKFRSQQEILPYAHRIFDTLNQAYSVLYGVSELSREQIDYYVRMYIPMLRYDYVTVIVREEDDKVVGFGITLPNLSRALQKAKGRLFPFGWAHLLRALKMKNPVVDLYLIGVIPEYQNKGVNALLFDDLIPIFHKNGIRYAESNPELETNAAVQMQWNYFERKHHKTRRAWIKEI</sequence>
<dbReference type="PATRIC" id="fig|887901.3.peg.871"/>
<protein>
    <recommendedName>
        <fullName evidence="1">N-acetyltransferase domain-containing protein</fullName>
    </recommendedName>
</protein>
<gene>
    <name evidence="2" type="ORF">HMPREF0636_0187</name>
</gene>
<dbReference type="Gene3D" id="3.40.630.30">
    <property type="match status" value="1"/>
</dbReference>
<dbReference type="InterPro" id="IPR039968">
    <property type="entry name" value="BcerS-like"/>
</dbReference>
<dbReference type="SUPFAM" id="SSF55729">
    <property type="entry name" value="Acyl-CoA N-acyltransferases (Nat)"/>
    <property type="match status" value="1"/>
</dbReference>